<dbReference type="AlphaFoldDB" id="A0A0K9FFU5"/>
<dbReference type="PATRIC" id="fig|582475.4.peg.5230"/>
<evidence type="ECO:0000313" key="3">
    <source>
        <dbReference type="Proteomes" id="UP000037326"/>
    </source>
</evidence>
<evidence type="ECO:0000313" key="2">
    <source>
        <dbReference type="EMBL" id="KMY33404.1"/>
    </source>
</evidence>
<reference evidence="3" key="1">
    <citation type="submission" date="2015-07" db="EMBL/GenBank/DDBJ databases">
        <authorList>
            <consortium name="Consortium for Microbial Forensics and Genomics (microFORGE)"/>
            <person name="Knight B.M."/>
            <person name="Roberts D.P."/>
            <person name="Lin D."/>
            <person name="Hari K."/>
            <person name="Fletcher J."/>
            <person name="Melcher U."/>
            <person name="Blagden T."/>
            <person name="Winegar R.A."/>
        </authorList>
    </citation>
    <scope>NUCLEOTIDE SEQUENCE [LARGE SCALE GENOMIC DNA]</scope>
    <source>
        <strain evidence="3">DSM 23493</strain>
    </source>
</reference>
<dbReference type="InterPro" id="IPR019546">
    <property type="entry name" value="TAT_signal_bac_arc"/>
</dbReference>
<sequence>MSPEKDISRRDFLKTTGIAAGTLVGGGLIGGLVGYNMPGKGTATLEHGQHGTATEETGSPKAKMFFMNQRDFNILANATERIFPEDDLGPGAKGLDVPYFIDYQLAGQYGSNSKEYMHGPFGEGAPTQGYQSRLTRAEIFKQGVQKLEAEAQNRYKKSFNDIDGTQMDEILTAFQKGEVQMSGVTSAFFFNLLRAATLEGAYSDPIYGGNRNMDGWRMKGFPGHQMAYITQIEDPKFQKIEPNSLGSH</sequence>
<dbReference type="RefSeq" id="WP_049663601.1">
    <property type="nucleotide sequence ID" value="NZ_JBIVRT010000020.1"/>
</dbReference>
<evidence type="ECO:0000256" key="1">
    <source>
        <dbReference type="SAM" id="Phobius"/>
    </source>
</evidence>
<protein>
    <submittedName>
        <fullName evidence="2">Dehydrogenase</fullName>
    </submittedName>
</protein>
<keyword evidence="1" id="KW-0472">Membrane</keyword>
<dbReference type="PROSITE" id="PS51318">
    <property type="entry name" value="TAT"/>
    <property type="match status" value="1"/>
</dbReference>
<dbReference type="EMBL" id="LFXJ01000003">
    <property type="protein sequence ID" value="KMY33404.1"/>
    <property type="molecule type" value="Genomic_DNA"/>
</dbReference>
<organism evidence="2 3">
    <name type="scientific">Lysinibacillus xylanilyticus</name>
    <dbReference type="NCBI Taxonomy" id="582475"/>
    <lineage>
        <taxon>Bacteria</taxon>
        <taxon>Bacillati</taxon>
        <taxon>Bacillota</taxon>
        <taxon>Bacilli</taxon>
        <taxon>Bacillales</taxon>
        <taxon>Bacillaceae</taxon>
        <taxon>Lysinibacillus</taxon>
    </lineage>
</organism>
<dbReference type="Proteomes" id="UP000037326">
    <property type="component" value="Unassembled WGS sequence"/>
</dbReference>
<dbReference type="GeneID" id="96597253"/>
<dbReference type="OrthoDB" id="8400810at2"/>
<accession>A0A0K9FFU5</accession>
<comment type="caution">
    <text evidence="2">The sequence shown here is derived from an EMBL/GenBank/DDBJ whole genome shotgun (WGS) entry which is preliminary data.</text>
</comment>
<keyword evidence="1" id="KW-1133">Transmembrane helix</keyword>
<dbReference type="InterPro" id="IPR027056">
    <property type="entry name" value="Gluconate_2DH_su3"/>
</dbReference>
<feature type="transmembrane region" description="Helical" evidence="1">
    <location>
        <begin position="12"/>
        <end position="35"/>
    </location>
</feature>
<keyword evidence="1" id="KW-0812">Transmembrane</keyword>
<dbReference type="InterPro" id="IPR006311">
    <property type="entry name" value="TAT_signal"/>
</dbReference>
<proteinExistence type="predicted"/>
<dbReference type="NCBIfam" id="TIGR01409">
    <property type="entry name" value="TAT_signal_seq"/>
    <property type="match status" value="1"/>
</dbReference>
<name>A0A0K9FFU5_9BACI</name>
<gene>
    <name evidence="2" type="ORF">ACZ11_02830</name>
</gene>
<dbReference type="Pfam" id="PF13618">
    <property type="entry name" value="Gluconate_2-dh3"/>
    <property type="match status" value="1"/>
</dbReference>